<dbReference type="InterPro" id="IPR046791">
    <property type="entry name" value="Polycystin_dom"/>
</dbReference>
<feature type="transmembrane region" description="Helical" evidence="7">
    <location>
        <begin position="568"/>
        <end position="590"/>
    </location>
</feature>
<feature type="transmembrane region" description="Helical" evidence="7">
    <location>
        <begin position="697"/>
        <end position="719"/>
    </location>
</feature>
<dbReference type="AlphaFoldDB" id="A0A6G0XN22"/>
<dbReference type="InterPro" id="IPR051223">
    <property type="entry name" value="Polycystin"/>
</dbReference>
<evidence type="ECO:0000256" key="1">
    <source>
        <dbReference type="ARBA" id="ARBA00004141"/>
    </source>
</evidence>
<organism evidence="9 10">
    <name type="scientific">Aphanomyces euteiches</name>
    <dbReference type="NCBI Taxonomy" id="100861"/>
    <lineage>
        <taxon>Eukaryota</taxon>
        <taxon>Sar</taxon>
        <taxon>Stramenopiles</taxon>
        <taxon>Oomycota</taxon>
        <taxon>Saprolegniomycetes</taxon>
        <taxon>Saprolegniales</taxon>
        <taxon>Verrucalvaceae</taxon>
        <taxon>Aphanomyces</taxon>
    </lineage>
</organism>
<keyword evidence="5 7" id="KW-0472">Membrane</keyword>
<dbReference type="Proteomes" id="UP000481153">
    <property type="component" value="Unassembled WGS sequence"/>
</dbReference>
<sequence length="929" mass="103927">MLRPNKRAKATEDSTPLVQEAADEEASSSHYELEEVELQLVHVLKSNGVAEICKTIKAEIDTSWAVQTAFKTLASVGHFYFSCGDQVLAVSPADGFYDSDGLLLALFALKKFPHHRDVLFPALDTISIYAKLDVERALTFCAVDDAIDILMNCVRNHYDKPEIICITQEALGSLVLNDDIRLHIVSSALIKELTELLRRFKSHIEVSRALLYPLSHLVVLKNMASEFVQLNGIPDTLSILKSYKDDQQVAWYALALLNALTTDVYHTTIIASLSEQRSVHTIARAIAKHVDIEEITLEGFQLLESIASLPDFFQVINQNHILELAYHALSLYKGAQYTHTRLEIKKRVLTFQTCAIQDGRAYALQERRTKGDCVLYTCFLLLTAIAAALSPYNQHTSNETKTLIHALHLPKTFRDTGAVWSYLNGPFSHAVFPTVPTGSMATPNMLGGSNILLGSVQLVQTRLNPSGIAAEQAAFGPWDSAERGYVTLLPNSTLAPACSSNVSCALLNLQSDGWLDNLTSSVKVQWNVYNAALDVHVAMEMFLNFPVGGFIQAAVDATPAYFNIYQGLFLISLLFYVDVAMLCFTIYSVWLAVGKLQRYRQYYFHIAAHLVDFSMVVLWLSVWCTRVQFLVTASFSLITQLAGPSYVSLRDVTLLAQQERVLFAFVSLIMWFNWPRYLSLHNLRYLLCVLEATNGYIVAYIALVLVVLVGVAHCLTLAVSESPSSWIDWVVYGLNAMCRGTLLSSSTYFFFVFNLALSLVVVYLLVPLLRMGFALCPREPPRRMLKPVSSPRKGHRRANMKAAFRTAKTVLKRMLEERQQTVRKLSFSPWEMSEANDAAITAVDRGIPSMLQELHRGIARLAMLDHDLDDVTSNLLKRLQQLHLLLRGNFSRSIKTPPTLGSTKAEFNTSYAQRRIYSTTASDDNTTDL</sequence>
<dbReference type="EMBL" id="VJMJ01000034">
    <property type="protein sequence ID" value="KAF0741795.1"/>
    <property type="molecule type" value="Genomic_DNA"/>
</dbReference>
<feature type="domain" description="Polycystin" evidence="8">
    <location>
        <begin position="484"/>
        <end position="555"/>
    </location>
</feature>
<feature type="transmembrane region" description="Helical" evidence="7">
    <location>
        <begin position="629"/>
        <end position="649"/>
    </location>
</feature>
<evidence type="ECO:0000256" key="2">
    <source>
        <dbReference type="ARBA" id="ARBA00007200"/>
    </source>
</evidence>
<accession>A0A6G0XN22</accession>
<proteinExistence type="inferred from homology"/>
<dbReference type="InterPro" id="IPR011989">
    <property type="entry name" value="ARM-like"/>
</dbReference>
<evidence type="ECO:0000256" key="7">
    <source>
        <dbReference type="SAM" id="Phobius"/>
    </source>
</evidence>
<dbReference type="GO" id="GO:0016020">
    <property type="term" value="C:membrane"/>
    <property type="evidence" value="ECO:0007669"/>
    <property type="project" value="UniProtKB-SubCell"/>
</dbReference>
<reference evidence="9 10" key="1">
    <citation type="submission" date="2019-07" db="EMBL/GenBank/DDBJ databases">
        <title>Genomics analysis of Aphanomyces spp. identifies a new class of oomycete effector associated with host adaptation.</title>
        <authorList>
            <person name="Gaulin E."/>
        </authorList>
    </citation>
    <scope>NUCLEOTIDE SEQUENCE [LARGE SCALE GENOMIC DNA]</scope>
    <source>
        <strain evidence="9 10">ATCC 201684</strain>
    </source>
</reference>
<dbReference type="PANTHER" id="PTHR10877">
    <property type="entry name" value="POLYCYSTIN FAMILY MEMBER"/>
    <property type="match status" value="1"/>
</dbReference>
<comment type="subcellular location">
    <subcellularLocation>
        <location evidence="1">Membrane</location>
        <topology evidence="1">Multi-pass membrane protein</topology>
    </subcellularLocation>
</comment>
<name>A0A6G0XN22_9STRA</name>
<dbReference type="Gene3D" id="1.25.10.10">
    <property type="entry name" value="Leucine-rich Repeat Variant"/>
    <property type="match status" value="1"/>
</dbReference>
<keyword evidence="4 7" id="KW-1133">Transmembrane helix</keyword>
<keyword evidence="3 7" id="KW-0812">Transmembrane</keyword>
<comment type="caution">
    <text evidence="9">The sequence shown here is derived from an EMBL/GenBank/DDBJ whole genome shotgun (WGS) entry which is preliminary data.</text>
</comment>
<keyword evidence="10" id="KW-1185">Reference proteome</keyword>
<evidence type="ECO:0000313" key="10">
    <source>
        <dbReference type="Proteomes" id="UP000481153"/>
    </source>
</evidence>
<feature type="transmembrane region" description="Helical" evidence="7">
    <location>
        <begin position="661"/>
        <end position="677"/>
    </location>
</feature>
<evidence type="ECO:0000313" key="9">
    <source>
        <dbReference type="EMBL" id="KAF0741795.1"/>
    </source>
</evidence>
<dbReference type="PANTHER" id="PTHR10877:SF183">
    <property type="entry name" value="AT14535P-RELATED"/>
    <property type="match status" value="1"/>
</dbReference>
<feature type="region of interest" description="Disordered" evidence="6">
    <location>
        <begin position="1"/>
        <end position="24"/>
    </location>
</feature>
<evidence type="ECO:0000256" key="3">
    <source>
        <dbReference type="ARBA" id="ARBA00022692"/>
    </source>
</evidence>
<dbReference type="InterPro" id="IPR016024">
    <property type="entry name" value="ARM-type_fold"/>
</dbReference>
<protein>
    <recommendedName>
        <fullName evidence="8">Polycystin domain-containing protein</fullName>
    </recommendedName>
</protein>
<feature type="transmembrane region" description="Helical" evidence="7">
    <location>
        <begin position="602"/>
        <end position="623"/>
    </location>
</feature>
<evidence type="ECO:0000256" key="6">
    <source>
        <dbReference type="SAM" id="MobiDB-lite"/>
    </source>
</evidence>
<gene>
    <name evidence="9" type="ORF">Ae201684_002988</name>
</gene>
<dbReference type="Pfam" id="PF20519">
    <property type="entry name" value="Polycystin_dom"/>
    <property type="match status" value="1"/>
</dbReference>
<dbReference type="VEuPathDB" id="FungiDB:AeMF1_012496"/>
<comment type="similarity">
    <text evidence="2">Belongs to the polycystin family.</text>
</comment>
<evidence type="ECO:0000259" key="8">
    <source>
        <dbReference type="Pfam" id="PF20519"/>
    </source>
</evidence>
<evidence type="ECO:0000256" key="5">
    <source>
        <dbReference type="ARBA" id="ARBA00023136"/>
    </source>
</evidence>
<evidence type="ECO:0000256" key="4">
    <source>
        <dbReference type="ARBA" id="ARBA00022989"/>
    </source>
</evidence>
<feature type="transmembrane region" description="Helical" evidence="7">
    <location>
        <begin position="748"/>
        <end position="776"/>
    </location>
</feature>
<dbReference type="SUPFAM" id="SSF48371">
    <property type="entry name" value="ARM repeat"/>
    <property type="match status" value="1"/>
</dbReference>